<keyword evidence="6" id="KW-0805">Transcription regulation</keyword>
<dbReference type="InterPro" id="IPR051552">
    <property type="entry name" value="HptR"/>
</dbReference>
<evidence type="ECO:0000256" key="9">
    <source>
        <dbReference type="ARBA" id="ARBA00024867"/>
    </source>
</evidence>
<accession>A0A949ND74</accession>
<dbReference type="Pfam" id="PF00072">
    <property type="entry name" value="Response_reg"/>
    <property type="match status" value="1"/>
</dbReference>
<evidence type="ECO:0000256" key="3">
    <source>
        <dbReference type="ARBA" id="ARBA00022490"/>
    </source>
</evidence>
<comment type="function">
    <text evidence="9">May play the central regulatory role in sporulation. It may be an element of the effector pathway responsible for the activation of sporulation genes in response to nutritional stress. Spo0A may act in concert with spo0H (a sigma factor) to control the expression of some genes that are critical to the sporulation process.</text>
</comment>
<keyword evidence="15" id="KW-1185">Reference proteome</keyword>
<sequence length="511" mass="59335">MYRYIIVDDEVLIRKGLISKIKDITSIQIACAGEAANGIEGLALIEAEDPDIIITDMKMTKMDGMEFLEKIAERYPDKPIIVISGYKAFDYVSKAIEKKAVGYVLKPFSTEEIEKQLAKAIAQIEQQKNLIKLEEKVAFFELKQEQDVLIQALLEPWNDTTEEELASRNYNLKSCNLLISVNSKDQESIRKAREICGEHLNDINYIILENPTNKFQYFILMETAREDLQEKMEGKAQHIARYLEKATPAGKLFIFISDPVQGFEKLNRCYLINERLNRQIFLNDRVRILPAKAISDQKGMAYSEDHMKNLFRRLKYQNQDTKELLDDFFGGMDLSKHTLGVIGNTCENLIDKVNDYAVQNNTETDDIMSVFYRRYMFQPNLEKMQKEISGYVILILNSIRMASQESDLLFGRIQEYILNNYHRKLTLQVLASQFYVPSAACSSLIKEKLNMSFNEYLADIRLEKAKQLLQETDLSAERISDEIGYSNPKYFFKIFKKMTNLTPVEYRNQHR</sequence>
<evidence type="ECO:0000259" key="13">
    <source>
        <dbReference type="PROSITE" id="PS50110"/>
    </source>
</evidence>
<keyword evidence="3" id="KW-0963">Cytoplasm</keyword>
<comment type="caution">
    <text evidence="14">The sequence shown here is derived from an EMBL/GenBank/DDBJ whole genome shotgun (WGS) entry which is preliminary data.</text>
</comment>
<dbReference type="PROSITE" id="PS01124">
    <property type="entry name" value="HTH_ARAC_FAMILY_2"/>
    <property type="match status" value="1"/>
</dbReference>
<feature type="domain" description="HTH araC/xylS-type" evidence="12">
    <location>
        <begin position="411"/>
        <end position="509"/>
    </location>
</feature>
<dbReference type="Proteomes" id="UP000712157">
    <property type="component" value="Unassembled WGS sequence"/>
</dbReference>
<organism evidence="14 15">
    <name type="scientific">Diplocloster agilis</name>
    <dbReference type="NCBI Taxonomy" id="2850323"/>
    <lineage>
        <taxon>Bacteria</taxon>
        <taxon>Bacillati</taxon>
        <taxon>Bacillota</taxon>
        <taxon>Clostridia</taxon>
        <taxon>Lachnospirales</taxon>
        <taxon>Lachnospiraceae</taxon>
        <taxon>Diplocloster</taxon>
    </lineage>
</organism>
<keyword evidence="11" id="KW-0175">Coiled coil</keyword>
<evidence type="ECO:0000256" key="1">
    <source>
        <dbReference type="ARBA" id="ARBA00004496"/>
    </source>
</evidence>
<evidence type="ECO:0000313" key="14">
    <source>
        <dbReference type="EMBL" id="MBU9735661.1"/>
    </source>
</evidence>
<dbReference type="SUPFAM" id="SSF52172">
    <property type="entry name" value="CheY-like"/>
    <property type="match status" value="1"/>
</dbReference>
<dbReference type="AlphaFoldDB" id="A0A949ND74"/>
<evidence type="ECO:0000256" key="7">
    <source>
        <dbReference type="ARBA" id="ARBA00023125"/>
    </source>
</evidence>
<dbReference type="InterPro" id="IPR009057">
    <property type="entry name" value="Homeodomain-like_sf"/>
</dbReference>
<protein>
    <recommendedName>
        <fullName evidence="2">Stage 0 sporulation protein A homolog</fullName>
    </recommendedName>
</protein>
<dbReference type="Gene3D" id="1.10.10.60">
    <property type="entry name" value="Homeodomain-like"/>
    <property type="match status" value="2"/>
</dbReference>
<dbReference type="SMART" id="SM00448">
    <property type="entry name" value="REC"/>
    <property type="match status" value="1"/>
</dbReference>
<evidence type="ECO:0000256" key="8">
    <source>
        <dbReference type="ARBA" id="ARBA00023163"/>
    </source>
</evidence>
<evidence type="ECO:0000256" key="10">
    <source>
        <dbReference type="PROSITE-ProRule" id="PRU00169"/>
    </source>
</evidence>
<keyword evidence="4 10" id="KW-0597">Phosphoprotein</keyword>
<feature type="domain" description="Response regulatory" evidence="13">
    <location>
        <begin position="3"/>
        <end position="121"/>
    </location>
</feature>
<evidence type="ECO:0000256" key="6">
    <source>
        <dbReference type="ARBA" id="ARBA00023015"/>
    </source>
</evidence>
<dbReference type="PANTHER" id="PTHR42713:SF3">
    <property type="entry name" value="TRANSCRIPTIONAL REGULATORY PROTEIN HPTR"/>
    <property type="match status" value="1"/>
</dbReference>
<dbReference type="GO" id="GO:0003700">
    <property type="term" value="F:DNA-binding transcription factor activity"/>
    <property type="evidence" value="ECO:0007669"/>
    <property type="project" value="InterPro"/>
</dbReference>
<dbReference type="GO" id="GO:0043565">
    <property type="term" value="F:sequence-specific DNA binding"/>
    <property type="evidence" value="ECO:0007669"/>
    <property type="project" value="InterPro"/>
</dbReference>
<evidence type="ECO:0000313" key="15">
    <source>
        <dbReference type="Proteomes" id="UP000712157"/>
    </source>
</evidence>
<dbReference type="InterPro" id="IPR011006">
    <property type="entry name" value="CheY-like_superfamily"/>
</dbReference>
<dbReference type="EMBL" id="JAHQCW010000004">
    <property type="protein sequence ID" value="MBU9735661.1"/>
    <property type="molecule type" value="Genomic_DNA"/>
</dbReference>
<dbReference type="GO" id="GO:0005737">
    <property type="term" value="C:cytoplasm"/>
    <property type="evidence" value="ECO:0007669"/>
    <property type="project" value="UniProtKB-SubCell"/>
</dbReference>
<dbReference type="InterPro" id="IPR001789">
    <property type="entry name" value="Sig_transdc_resp-reg_receiver"/>
</dbReference>
<evidence type="ECO:0000256" key="5">
    <source>
        <dbReference type="ARBA" id="ARBA00023012"/>
    </source>
</evidence>
<proteinExistence type="predicted"/>
<evidence type="ECO:0000256" key="2">
    <source>
        <dbReference type="ARBA" id="ARBA00018672"/>
    </source>
</evidence>
<feature type="coiled-coil region" evidence="11">
    <location>
        <begin position="110"/>
        <end position="137"/>
    </location>
</feature>
<dbReference type="PANTHER" id="PTHR42713">
    <property type="entry name" value="HISTIDINE KINASE-RELATED"/>
    <property type="match status" value="1"/>
</dbReference>
<dbReference type="CDD" id="cd17536">
    <property type="entry name" value="REC_YesN-like"/>
    <property type="match status" value="1"/>
</dbReference>
<keyword evidence="5" id="KW-0902">Two-component regulatory system</keyword>
<feature type="modified residue" description="4-aspartylphosphate" evidence="10">
    <location>
        <position position="56"/>
    </location>
</feature>
<dbReference type="Gene3D" id="3.40.50.2300">
    <property type="match status" value="1"/>
</dbReference>
<evidence type="ECO:0000259" key="12">
    <source>
        <dbReference type="PROSITE" id="PS01124"/>
    </source>
</evidence>
<gene>
    <name evidence="14" type="ORF">KTH89_03865</name>
</gene>
<dbReference type="PROSITE" id="PS50110">
    <property type="entry name" value="RESPONSE_REGULATORY"/>
    <property type="match status" value="1"/>
</dbReference>
<comment type="subcellular location">
    <subcellularLocation>
        <location evidence="1">Cytoplasm</location>
    </subcellularLocation>
</comment>
<name>A0A949ND74_9FIRM</name>
<dbReference type="RefSeq" id="WP_158342293.1">
    <property type="nucleotide sequence ID" value="NZ_JAHQCW010000004.1"/>
</dbReference>
<evidence type="ECO:0000256" key="11">
    <source>
        <dbReference type="SAM" id="Coils"/>
    </source>
</evidence>
<dbReference type="SUPFAM" id="SSF46689">
    <property type="entry name" value="Homeodomain-like"/>
    <property type="match status" value="1"/>
</dbReference>
<keyword evidence="7" id="KW-0238">DNA-binding</keyword>
<reference evidence="14" key="1">
    <citation type="submission" date="2021-06" db="EMBL/GenBank/DDBJ databases">
        <title>Description of novel taxa of the family Lachnospiraceae.</title>
        <authorList>
            <person name="Chaplin A.V."/>
            <person name="Sokolova S.R."/>
            <person name="Pikina A.P."/>
            <person name="Korzhanova M."/>
            <person name="Belova V."/>
            <person name="Korostin D."/>
            <person name="Efimov B.A."/>
        </authorList>
    </citation>
    <scope>NUCLEOTIDE SEQUENCE</scope>
    <source>
        <strain evidence="14">ASD5720</strain>
    </source>
</reference>
<keyword evidence="8" id="KW-0804">Transcription</keyword>
<dbReference type="GO" id="GO:0000160">
    <property type="term" value="P:phosphorelay signal transduction system"/>
    <property type="evidence" value="ECO:0007669"/>
    <property type="project" value="UniProtKB-KW"/>
</dbReference>
<dbReference type="Pfam" id="PF12833">
    <property type="entry name" value="HTH_18"/>
    <property type="match status" value="1"/>
</dbReference>
<dbReference type="SMART" id="SM00342">
    <property type="entry name" value="HTH_ARAC"/>
    <property type="match status" value="1"/>
</dbReference>
<dbReference type="InterPro" id="IPR018060">
    <property type="entry name" value="HTH_AraC"/>
</dbReference>
<evidence type="ECO:0000256" key="4">
    <source>
        <dbReference type="ARBA" id="ARBA00022553"/>
    </source>
</evidence>